<keyword evidence="2" id="KW-0812">Transmembrane</keyword>
<keyword evidence="2" id="KW-0472">Membrane</keyword>
<dbReference type="GeneID" id="81123378"/>
<evidence type="ECO:0000256" key="1">
    <source>
        <dbReference type="SAM" id="MobiDB-lite"/>
    </source>
</evidence>
<name>A0ABD5XR62_9EURY</name>
<dbReference type="RefSeq" id="WP_284014821.1">
    <property type="nucleotide sequence ID" value="NZ_CP126157.1"/>
</dbReference>
<evidence type="ECO:0000313" key="4">
    <source>
        <dbReference type="Proteomes" id="UP001596368"/>
    </source>
</evidence>
<comment type="caution">
    <text evidence="3">The sequence shown here is derived from an EMBL/GenBank/DDBJ whole genome shotgun (WGS) entry which is preliminary data.</text>
</comment>
<feature type="region of interest" description="Disordered" evidence="1">
    <location>
        <begin position="105"/>
        <end position="126"/>
    </location>
</feature>
<protein>
    <recommendedName>
        <fullName evidence="5">CbaC protein</fullName>
    </recommendedName>
</protein>
<evidence type="ECO:0000313" key="3">
    <source>
        <dbReference type="EMBL" id="MFC7137607.1"/>
    </source>
</evidence>
<gene>
    <name evidence="3" type="ORF">ACFQRB_16440</name>
</gene>
<dbReference type="EMBL" id="JBHSZG010000002">
    <property type="protein sequence ID" value="MFC7137607.1"/>
    <property type="molecule type" value="Genomic_DNA"/>
</dbReference>
<sequence>MTHDEPTDDPGGANSTRSTDSASSPPTERTERFWLIATGLLLVTMPAFTLVVAYAVLLATQSVLVGNITTVELVELYLIELLAFALFGYLLYRLTEFSSRRHARVEQLRSGKDATESDRGTETGTE</sequence>
<proteinExistence type="predicted"/>
<dbReference type="AlphaFoldDB" id="A0ABD5XR62"/>
<dbReference type="Proteomes" id="UP001596368">
    <property type="component" value="Unassembled WGS sequence"/>
</dbReference>
<organism evidence="3 4">
    <name type="scientific">Halobaculum litoreum</name>
    <dbReference type="NCBI Taxonomy" id="3031998"/>
    <lineage>
        <taxon>Archaea</taxon>
        <taxon>Methanobacteriati</taxon>
        <taxon>Methanobacteriota</taxon>
        <taxon>Stenosarchaea group</taxon>
        <taxon>Halobacteria</taxon>
        <taxon>Halobacteriales</taxon>
        <taxon>Haloferacaceae</taxon>
        <taxon>Halobaculum</taxon>
    </lineage>
</organism>
<feature type="compositionally biased region" description="Polar residues" evidence="1">
    <location>
        <begin position="13"/>
        <end position="27"/>
    </location>
</feature>
<feature type="transmembrane region" description="Helical" evidence="2">
    <location>
        <begin position="33"/>
        <end position="56"/>
    </location>
</feature>
<evidence type="ECO:0000256" key="2">
    <source>
        <dbReference type="SAM" id="Phobius"/>
    </source>
</evidence>
<feature type="transmembrane region" description="Helical" evidence="2">
    <location>
        <begin position="76"/>
        <end position="94"/>
    </location>
</feature>
<accession>A0ABD5XR62</accession>
<keyword evidence="4" id="KW-1185">Reference proteome</keyword>
<feature type="region of interest" description="Disordered" evidence="1">
    <location>
        <begin position="1"/>
        <end position="28"/>
    </location>
</feature>
<reference evidence="3 4" key="1">
    <citation type="journal article" date="2019" name="Int. J. Syst. Evol. Microbiol.">
        <title>The Global Catalogue of Microorganisms (GCM) 10K type strain sequencing project: providing services to taxonomists for standard genome sequencing and annotation.</title>
        <authorList>
            <consortium name="The Broad Institute Genomics Platform"/>
            <consortium name="The Broad Institute Genome Sequencing Center for Infectious Disease"/>
            <person name="Wu L."/>
            <person name="Ma J."/>
        </authorList>
    </citation>
    <scope>NUCLEOTIDE SEQUENCE [LARGE SCALE GENOMIC DNA]</scope>
    <source>
        <strain evidence="3 4">DT92</strain>
    </source>
</reference>
<keyword evidence="2" id="KW-1133">Transmembrane helix</keyword>
<evidence type="ECO:0008006" key="5">
    <source>
        <dbReference type="Google" id="ProtNLM"/>
    </source>
</evidence>